<feature type="active site" description="Proton donor/acceptor" evidence="7">
    <location>
        <position position="80"/>
    </location>
</feature>
<dbReference type="InterPro" id="IPR004391">
    <property type="entry name" value="Glu_race"/>
</dbReference>
<proteinExistence type="inferred from homology"/>
<feature type="binding site" evidence="7">
    <location>
        <begin position="81"/>
        <end position="82"/>
    </location>
    <ligand>
        <name>substrate</name>
    </ligand>
</feature>
<dbReference type="PANTHER" id="PTHR21198">
    <property type="entry name" value="GLUTAMATE RACEMASE"/>
    <property type="match status" value="1"/>
</dbReference>
<name>A0A1T4LGQ6_9GAMM</name>
<keyword evidence="4 7" id="KW-0573">Peptidoglycan synthesis</keyword>
<evidence type="ECO:0000256" key="1">
    <source>
        <dbReference type="ARBA" id="ARBA00001602"/>
    </source>
</evidence>
<dbReference type="EC" id="5.1.1.3" evidence="2 7"/>
<gene>
    <name evidence="7" type="primary">murI</name>
    <name evidence="8" type="ORF">BTE48_01870</name>
</gene>
<comment type="caution">
    <text evidence="8">The sequence shown here is derived from an EMBL/GenBank/DDBJ whole genome shotgun (WGS) entry which is preliminary data.</text>
</comment>
<sequence>MNSSDQPLNTPILVMDSGVGGLSIVQEIQRLSPERSVLYLADNAAFPYGDKSESWLVERVVALALALVHRYPIQLMVLGCNTASTVVLPALRAALNIPVVGVVPAIKPAAYLSKTKHIGLLATPGTVTRSYTDQLITNHAEHCQVSRLGTTEVVKLAEDKLAGRAVDLDRLLQAVQPLFQVSSIDTIVLGCTHFPLLKAELEQISPRPITWVDSGSAIARRVEELLSSATLQKHKAQHKALLTAEVTLGSQLYQSLNQLGFDEVEVFEVSSLGALA</sequence>
<feature type="binding site" evidence="7">
    <location>
        <begin position="192"/>
        <end position="193"/>
    </location>
    <ligand>
        <name>substrate</name>
    </ligand>
</feature>
<organism evidence="8 9">
    <name type="scientific">Oceanospirillum multiglobuliferum</name>
    <dbReference type="NCBI Taxonomy" id="64969"/>
    <lineage>
        <taxon>Bacteria</taxon>
        <taxon>Pseudomonadati</taxon>
        <taxon>Pseudomonadota</taxon>
        <taxon>Gammaproteobacteria</taxon>
        <taxon>Oceanospirillales</taxon>
        <taxon>Oceanospirillaceae</taxon>
        <taxon>Oceanospirillum</taxon>
    </lineage>
</organism>
<dbReference type="Gene3D" id="3.40.50.1860">
    <property type="match status" value="2"/>
</dbReference>
<comment type="function">
    <text evidence="7">Provides the (R)-glutamate required for cell wall biosynthesis.</text>
</comment>
<feature type="binding site" evidence="7">
    <location>
        <begin position="48"/>
        <end position="49"/>
    </location>
    <ligand>
        <name>substrate</name>
    </ligand>
</feature>
<protein>
    <recommendedName>
        <fullName evidence="2 7">Glutamate racemase</fullName>
        <ecNumber evidence="2 7">5.1.1.3</ecNumber>
    </recommendedName>
</protein>
<dbReference type="Proteomes" id="UP000191418">
    <property type="component" value="Unassembled WGS sequence"/>
</dbReference>
<evidence type="ECO:0000313" key="8">
    <source>
        <dbReference type="EMBL" id="OPX56669.1"/>
    </source>
</evidence>
<dbReference type="GO" id="GO:0008881">
    <property type="term" value="F:glutamate racemase activity"/>
    <property type="evidence" value="ECO:0007669"/>
    <property type="project" value="UniProtKB-UniRule"/>
</dbReference>
<dbReference type="FunFam" id="3.40.50.1860:FF:000001">
    <property type="entry name" value="Glutamate racemase"/>
    <property type="match status" value="1"/>
</dbReference>
<evidence type="ECO:0000313" key="9">
    <source>
        <dbReference type="Proteomes" id="UP000191418"/>
    </source>
</evidence>
<dbReference type="OrthoDB" id="9801055at2"/>
<dbReference type="GO" id="GO:0008360">
    <property type="term" value="P:regulation of cell shape"/>
    <property type="evidence" value="ECO:0007669"/>
    <property type="project" value="UniProtKB-KW"/>
</dbReference>
<feature type="active site" description="Proton donor/acceptor" evidence="7">
    <location>
        <position position="191"/>
    </location>
</feature>
<evidence type="ECO:0000256" key="5">
    <source>
        <dbReference type="ARBA" id="ARBA00023235"/>
    </source>
</evidence>
<accession>A0A1T4LGQ6</accession>
<comment type="pathway">
    <text evidence="7">Cell wall biogenesis; peptidoglycan biosynthesis.</text>
</comment>
<dbReference type="InterPro" id="IPR033134">
    <property type="entry name" value="Asp/Glu_racemase_AS_2"/>
</dbReference>
<evidence type="ECO:0000256" key="2">
    <source>
        <dbReference type="ARBA" id="ARBA00013090"/>
    </source>
</evidence>
<dbReference type="InterPro" id="IPR018187">
    <property type="entry name" value="Asp/Glu_racemase_AS_1"/>
</dbReference>
<keyword evidence="3 7" id="KW-0133">Cell shape</keyword>
<dbReference type="HAMAP" id="MF_00258">
    <property type="entry name" value="Glu_racemase"/>
    <property type="match status" value="1"/>
</dbReference>
<keyword evidence="5 7" id="KW-0413">Isomerase</keyword>
<dbReference type="PROSITE" id="PS00924">
    <property type="entry name" value="ASP_GLU_RACEMASE_2"/>
    <property type="match status" value="1"/>
</dbReference>
<dbReference type="GO" id="GO:0009252">
    <property type="term" value="P:peptidoglycan biosynthetic process"/>
    <property type="evidence" value="ECO:0007669"/>
    <property type="project" value="UniProtKB-UniRule"/>
</dbReference>
<dbReference type="PROSITE" id="PS00923">
    <property type="entry name" value="ASP_GLU_RACEMASE_1"/>
    <property type="match status" value="1"/>
</dbReference>
<comment type="catalytic activity">
    <reaction evidence="1 7">
        <text>L-glutamate = D-glutamate</text>
        <dbReference type="Rhea" id="RHEA:12813"/>
        <dbReference type="ChEBI" id="CHEBI:29985"/>
        <dbReference type="ChEBI" id="CHEBI:29986"/>
        <dbReference type="EC" id="5.1.1.3"/>
    </reaction>
</comment>
<evidence type="ECO:0000256" key="3">
    <source>
        <dbReference type="ARBA" id="ARBA00022960"/>
    </source>
</evidence>
<evidence type="ECO:0000256" key="4">
    <source>
        <dbReference type="ARBA" id="ARBA00022984"/>
    </source>
</evidence>
<dbReference type="InterPro" id="IPR015942">
    <property type="entry name" value="Asp/Glu/hydantoin_racemase"/>
</dbReference>
<evidence type="ECO:0000256" key="6">
    <source>
        <dbReference type="ARBA" id="ARBA00023316"/>
    </source>
</evidence>
<dbReference type="GO" id="GO:0071555">
    <property type="term" value="P:cell wall organization"/>
    <property type="evidence" value="ECO:0007669"/>
    <property type="project" value="UniProtKB-KW"/>
</dbReference>
<dbReference type="InterPro" id="IPR001920">
    <property type="entry name" value="Asp/Glu_race"/>
</dbReference>
<keyword evidence="6 7" id="KW-0961">Cell wall biogenesis/degradation</keyword>
<reference evidence="8 9" key="1">
    <citation type="submission" date="2017-01" db="EMBL/GenBank/DDBJ databases">
        <title>Genome Sequencing of a Marine Spirillum, Oceanospirillum multiglobuliferum ATCC 33336, from Japan.</title>
        <authorList>
            <person name="Carney J.G."/>
            <person name="Trachtenberg A.M."/>
            <person name="Rheaume B.A."/>
            <person name="Linnane J.D."/>
            <person name="Pitts N.L."/>
            <person name="Mykles D.L."/>
            <person name="Maclea K.S."/>
        </authorList>
    </citation>
    <scope>NUCLEOTIDE SEQUENCE [LARGE SCALE GENOMIC DNA]</scope>
    <source>
        <strain evidence="8 9">ATCC 33336</strain>
    </source>
</reference>
<dbReference type="EMBL" id="MTSM01000002">
    <property type="protein sequence ID" value="OPX56669.1"/>
    <property type="molecule type" value="Genomic_DNA"/>
</dbReference>
<dbReference type="AlphaFoldDB" id="A0A1T4LGQ6"/>
<dbReference type="RefSeq" id="WP_078744070.1">
    <property type="nucleotide sequence ID" value="NZ_FUXG01000002.1"/>
</dbReference>
<comment type="similarity">
    <text evidence="7">Belongs to the aspartate/glutamate racemases family.</text>
</comment>
<dbReference type="Pfam" id="PF01177">
    <property type="entry name" value="Asp_Glu_race"/>
    <property type="match status" value="1"/>
</dbReference>
<dbReference type="UniPathway" id="UPA00219"/>
<feature type="binding site" evidence="7">
    <location>
        <begin position="16"/>
        <end position="17"/>
    </location>
    <ligand>
        <name>substrate</name>
    </ligand>
</feature>
<dbReference type="SUPFAM" id="SSF53681">
    <property type="entry name" value="Aspartate/glutamate racemase"/>
    <property type="match status" value="2"/>
</dbReference>
<dbReference type="NCBIfam" id="TIGR00067">
    <property type="entry name" value="glut_race"/>
    <property type="match status" value="1"/>
</dbReference>
<dbReference type="STRING" id="64969.SAMN02745127_00462"/>
<evidence type="ECO:0000256" key="7">
    <source>
        <dbReference type="HAMAP-Rule" id="MF_00258"/>
    </source>
</evidence>
<dbReference type="PANTHER" id="PTHR21198:SF2">
    <property type="entry name" value="GLUTAMATE RACEMASE"/>
    <property type="match status" value="1"/>
</dbReference>
<keyword evidence="9" id="KW-1185">Reference proteome</keyword>